<reference evidence="2 3" key="1">
    <citation type="journal article" date="2011" name="J. Bacteriol.">
        <title>Complete genome sequence of Amycolicicoccus subflavus DQS3-9A1T, an actinomycete isolated from crude oil-polluted soil.</title>
        <authorList>
            <person name="Cai M."/>
            <person name="Chen W.M."/>
            <person name="Nie Y."/>
            <person name="Chi C.Q."/>
            <person name="Wang Y.N."/>
            <person name="Tang Y.Q."/>
            <person name="Li G.Y."/>
            <person name="Wu X.L."/>
        </authorList>
    </citation>
    <scope>NUCLEOTIDE SEQUENCE [LARGE SCALE GENOMIC DNA]</scope>
    <source>
        <strain evidence="3">DSM 45089 / DQS3-9A1</strain>
    </source>
</reference>
<dbReference type="RefSeq" id="WP_013807678.1">
    <property type="nucleotide sequence ID" value="NC_015564.1"/>
</dbReference>
<dbReference type="AlphaFoldDB" id="F6EJX1"/>
<protein>
    <recommendedName>
        <fullName evidence="1">Mycothiol-dependent maleylpyruvate isomerase metal-binding domain-containing protein</fullName>
    </recommendedName>
</protein>
<keyword evidence="3" id="KW-1185">Reference proteome</keyword>
<evidence type="ECO:0000313" key="3">
    <source>
        <dbReference type="Proteomes" id="UP000009235"/>
    </source>
</evidence>
<dbReference type="HOGENOM" id="CLU_094601_0_0_11"/>
<dbReference type="InterPro" id="IPR017517">
    <property type="entry name" value="Maleyloyr_isom"/>
</dbReference>
<organism evidence="2 3">
    <name type="scientific">Hoyosella subflava (strain DSM 45089 / JCM 17490 / NBRC 109087 / DQS3-9A1)</name>
    <name type="common">Amycolicicoccus subflavus</name>
    <dbReference type="NCBI Taxonomy" id="443218"/>
    <lineage>
        <taxon>Bacteria</taxon>
        <taxon>Bacillati</taxon>
        <taxon>Actinomycetota</taxon>
        <taxon>Actinomycetes</taxon>
        <taxon>Mycobacteriales</taxon>
        <taxon>Hoyosellaceae</taxon>
        <taxon>Hoyosella</taxon>
    </lineage>
</organism>
<dbReference type="NCBIfam" id="TIGR03083">
    <property type="entry name" value="maleylpyruvate isomerase family mycothiol-dependent enzyme"/>
    <property type="match status" value="1"/>
</dbReference>
<proteinExistence type="predicted"/>
<dbReference type="eggNOG" id="ENOG50314EV">
    <property type="taxonomic scope" value="Bacteria"/>
</dbReference>
<dbReference type="OrthoDB" id="5178565at2"/>
<dbReference type="Gene3D" id="1.20.120.450">
    <property type="entry name" value="dinb family like domain"/>
    <property type="match status" value="1"/>
</dbReference>
<name>F6EJX1_HOYSD</name>
<dbReference type="Proteomes" id="UP000009235">
    <property type="component" value="Chromosome"/>
</dbReference>
<evidence type="ECO:0000313" key="2">
    <source>
        <dbReference type="EMBL" id="AEF41329.1"/>
    </source>
</evidence>
<dbReference type="KEGG" id="asd:AS9A_2882"/>
<gene>
    <name evidence="2" type="ordered locus">AS9A_2882</name>
</gene>
<dbReference type="SUPFAM" id="SSF109854">
    <property type="entry name" value="DinB/YfiT-like putative metalloenzymes"/>
    <property type="match status" value="1"/>
</dbReference>
<dbReference type="Pfam" id="PF11716">
    <property type="entry name" value="MDMPI_N"/>
    <property type="match status" value="1"/>
</dbReference>
<dbReference type="EMBL" id="CP002786">
    <property type="protein sequence ID" value="AEF41329.1"/>
    <property type="molecule type" value="Genomic_DNA"/>
</dbReference>
<dbReference type="GO" id="GO:0046872">
    <property type="term" value="F:metal ion binding"/>
    <property type="evidence" value="ECO:0007669"/>
    <property type="project" value="InterPro"/>
</dbReference>
<feature type="domain" description="Mycothiol-dependent maleylpyruvate isomerase metal-binding" evidence="1">
    <location>
        <begin position="12"/>
        <end position="98"/>
    </location>
</feature>
<dbReference type="STRING" id="443218.AS9A_2882"/>
<dbReference type="InterPro" id="IPR024344">
    <property type="entry name" value="MDMPI_metal-binding"/>
</dbReference>
<accession>F6EJX1</accession>
<sequence>MDHEARWYAIEQERLHLADMLESLTPHEWDAPSLCEGWRVRDVAAHVALGANPPLRAAAREAIRTYGRFNKMNQALGIAYGSRPVDQIVAALRKHAASRKLPPITNQRNILADTLIHAQDIALPLSRDHHMPVELARDSADRLWEMIWPMWAKRRYRGVRFTATDTAWSAGRGSDVHGPISALLMVLGGRRATLSHLSGDGLPHLTPRV</sequence>
<evidence type="ECO:0000259" key="1">
    <source>
        <dbReference type="Pfam" id="PF11716"/>
    </source>
</evidence>
<dbReference type="InterPro" id="IPR034660">
    <property type="entry name" value="DinB/YfiT-like"/>
</dbReference>